<comment type="caution">
    <text evidence="2">The sequence shown here is derived from an EMBL/GenBank/DDBJ whole genome shotgun (WGS) entry which is preliminary data.</text>
</comment>
<dbReference type="AlphaFoldDB" id="A0A4Z0Z7N3"/>
<sequence>MSLFTRNSTRNQRSSHNDAVTYLSTRGERYFVAEAPANSPHAAKLAQIAMAIQEDRPQENQHSGTTRAAISEGLRCPQIENGSNVPRYDGDSPPQDDARRTASPPRYDTASEIAVADNRTCPCCHAETLSQRRPSYQDAMPDENSEPDAASMASAAITASSASEVSSVHVGSSNNLYDPRHPLHHHQVYEQPRVPISAPLSQQAQRFSSVHTTPHVTRYTTKTTTAYQVDNGKGNLYVFAPIGSNEARLFDAVADAHSFQSQRNSHENKEVTRGIGHRSMEAKRGWWW</sequence>
<feature type="region of interest" description="Disordered" evidence="1">
    <location>
        <begin position="131"/>
        <end position="157"/>
    </location>
</feature>
<evidence type="ECO:0000256" key="1">
    <source>
        <dbReference type="SAM" id="MobiDB-lite"/>
    </source>
</evidence>
<keyword evidence="3" id="KW-1185">Reference proteome</keyword>
<evidence type="ECO:0000313" key="2">
    <source>
        <dbReference type="EMBL" id="TGJ87505.1"/>
    </source>
</evidence>
<evidence type="ECO:0000313" key="3">
    <source>
        <dbReference type="Proteomes" id="UP000297716"/>
    </source>
</evidence>
<organism evidence="2 3">
    <name type="scientific">Xylaria hypoxylon</name>
    <dbReference type="NCBI Taxonomy" id="37992"/>
    <lineage>
        <taxon>Eukaryota</taxon>
        <taxon>Fungi</taxon>
        <taxon>Dikarya</taxon>
        <taxon>Ascomycota</taxon>
        <taxon>Pezizomycotina</taxon>
        <taxon>Sordariomycetes</taxon>
        <taxon>Xylariomycetidae</taxon>
        <taxon>Xylariales</taxon>
        <taxon>Xylariaceae</taxon>
        <taxon>Xylaria</taxon>
    </lineage>
</organism>
<dbReference type="OrthoDB" id="4771397at2759"/>
<gene>
    <name evidence="2" type="ORF">E0Z10_g1273</name>
</gene>
<protein>
    <submittedName>
        <fullName evidence="2">Uncharacterized protein</fullName>
    </submittedName>
</protein>
<reference evidence="2 3" key="1">
    <citation type="submission" date="2019-03" db="EMBL/GenBank/DDBJ databases">
        <title>Draft genome sequence of Xylaria hypoxylon DSM 108379, a ubiquitous saprotrophic-parasitic fungi on hardwood.</title>
        <authorList>
            <person name="Buettner E."/>
            <person name="Leonhardt S."/>
            <person name="Gebauer A.M."/>
            <person name="Liers C."/>
            <person name="Hofrichter M."/>
            <person name="Kellner H."/>
        </authorList>
    </citation>
    <scope>NUCLEOTIDE SEQUENCE [LARGE SCALE GENOMIC DNA]</scope>
    <source>
        <strain evidence="2 3">DSM 108379</strain>
    </source>
</reference>
<name>A0A4Z0Z7N3_9PEZI</name>
<proteinExistence type="predicted"/>
<dbReference type="EMBL" id="SKBN01000013">
    <property type="protein sequence ID" value="TGJ87505.1"/>
    <property type="molecule type" value="Genomic_DNA"/>
</dbReference>
<feature type="region of interest" description="Disordered" evidence="1">
    <location>
        <begin position="55"/>
        <end position="106"/>
    </location>
</feature>
<accession>A0A4Z0Z7N3</accession>
<dbReference type="Proteomes" id="UP000297716">
    <property type="component" value="Unassembled WGS sequence"/>
</dbReference>